<keyword evidence="3 6" id="KW-1133">Transmembrane helix</keyword>
<organism evidence="8 9">
    <name type="scientific">Phyllosticta capitalensis</name>
    <dbReference type="NCBI Taxonomy" id="121624"/>
    <lineage>
        <taxon>Eukaryota</taxon>
        <taxon>Fungi</taxon>
        <taxon>Dikarya</taxon>
        <taxon>Ascomycota</taxon>
        <taxon>Pezizomycotina</taxon>
        <taxon>Dothideomycetes</taxon>
        <taxon>Dothideomycetes incertae sedis</taxon>
        <taxon>Botryosphaeriales</taxon>
        <taxon>Phyllostictaceae</taxon>
        <taxon>Phyllosticta</taxon>
    </lineage>
</organism>
<dbReference type="InterPro" id="IPR020846">
    <property type="entry name" value="MFS_dom"/>
</dbReference>
<evidence type="ECO:0000313" key="8">
    <source>
        <dbReference type="EMBL" id="KAK8235075.1"/>
    </source>
</evidence>
<evidence type="ECO:0000256" key="6">
    <source>
        <dbReference type="SAM" id="Phobius"/>
    </source>
</evidence>
<comment type="caution">
    <text evidence="8">The sequence shown here is derived from an EMBL/GenBank/DDBJ whole genome shotgun (WGS) entry which is preliminary data.</text>
</comment>
<evidence type="ECO:0000313" key="9">
    <source>
        <dbReference type="Proteomes" id="UP001492380"/>
    </source>
</evidence>
<feature type="transmembrane region" description="Helical" evidence="6">
    <location>
        <begin position="279"/>
        <end position="297"/>
    </location>
</feature>
<keyword evidence="4 6" id="KW-0472">Membrane</keyword>
<feature type="transmembrane region" description="Helical" evidence="6">
    <location>
        <begin position="118"/>
        <end position="136"/>
    </location>
</feature>
<dbReference type="Gene3D" id="1.20.1250.20">
    <property type="entry name" value="MFS general substrate transporter like domains"/>
    <property type="match status" value="1"/>
</dbReference>
<feature type="transmembrane region" description="Helical" evidence="6">
    <location>
        <begin position="406"/>
        <end position="431"/>
    </location>
</feature>
<dbReference type="PANTHER" id="PTHR42718:SF23">
    <property type="entry name" value="MAJOR FACILITATOR SUPERFAMILY (MFS) PROFILE DOMAIN-CONTAINING PROTEIN"/>
    <property type="match status" value="1"/>
</dbReference>
<keyword evidence="9" id="KW-1185">Reference proteome</keyword>
<feature type="transmembrane region" description="Helical" evidence="6">
    <location>
        <begin position="318"/>
        <end position="341"/>
    </location>
</feature>
<feature type="transmembrane region" description="Helical" evidence="6">
    <location>
        <begin position="347"/>
        <end position="369"/>
    </location>
</feature>
<feature type="transmembrane region" description="Helical" evidence="6">
    <location>
        <begin position="178"/>
        <end position="204"/>
    </location>
</feature>
<dbReference type="PROSITE" id="PS50850">
    <property type="entry name" value="MFS"/>
    <property type="match status" value="1"/>
</dbReference>
<dbReference type="Gene3D" id="1.20.1720.10">
    <property type="entry name" value="Multidrug resistance protein D"/>
    <property type="match status" value="1"/>
</dbReference>
<reference evidence="8 9" key="1">
    <citation type="submission" date="2024-04" db="EMBL/GenBank/DDBJ databases">
        <title>Phyllosticta paracitricarpa is synonymous to the EU quarantine fungus P. citricarpa based on phylogenomic analyses.</title>
        <authorList>
            <consortium name="Lawrence Berkeley National Laboratory"/>
            <person name="Van Ingen-Buijs V.A."/>
            <person name="Van Westerhoven A.C."/>
            <person name="Haridas S."/>
            <person name="Skiadas P."/>
            <person name="Martin F."/>
            <person name="Groenewald J.Z."/>
            <person name="Crous P.W."/>
            <person name="Seidl M.F."/>
        </authorList>
    </citation>
    <scope>NUCLEOTIDE SEQUENCE [LARGE SCALE GENOMIC DNA]</scope>
    <source>
        <strain evidence="8 9">CBS 123374</strain>
    </source>
</reference>
<evidence type="ECO:0000256" key="5">
    <source>
        <dbReference type="SAM" id="MobiDB-lite"/>
    </source>
</evidence>
<evidence type="ECO:0000256" key="1">
    <source>
        <dbReference type="ARBA" id="ARBA00004141"/>
    </source>
</evidence>
<name>A0ABR1YQ55_9PEZI</name>
<dbReference type="EMBL" id="JBBWRZ010000005">
    <property type="protein sequence ID" value="KAK8235075.1"/>
    <property type="molecule type" value="Genomic_DNA"/>
</dbReference>
<accession>A0ABR1YQ55</accession>
<feature type="transmembrane region" description="Helical" evidence="6">
    <location>
        <begin position="487"/>
        <end position="509"/>
    </location>
</feature>
<gene>
    <name evidence="8" type="ORF">HDK90DRAFT_551191</name>
</gene>
<evidence type="ECO:0000256" key="4">
    <source>
        <dbReference type="ARBA" id="ARBA00023136"/>
    </source>
</evidence>
<evidence type="ECO:0000259" key="7">
    <source>
        <dbReference type="PROSITE" id="PS50850"/>
    </source>
</evidence>
<protein>
    <submittedName>
        <fullName evidence="8">Transporter</fullName>
    </submittedName>
</protein>
<dbReference type="Pfam" id="PF07690">
    <property type="entry name" value="MFS_1"/>
    <property type="match status" value="1"/>
</dbReference>
<evidence type="ECO:0000256" key="3">
    <source>
        <dbReference type="ARBA" id="ARBA00022989"/>
    </source>
</evidence>
<feature type="transmembrane region" description="Helical" evidence="6">
    <location>
        <begin position="88"/>
        <end position="106"/>
    </location>
</feature>
<evidence type="ECO:0000256" key="2">
    <source>
        <dbReference type="ARBA" id="ARBA00022692"/>
    </source>
</evidence>
<sequence length="544" mass="57711">MQRVDDIEKQHGVESAEKSLDASPPSTQPDAATGDDSARPAIFSSTLEEMLFVLVATFGNSMSTLAAGTVVVLTAIVKEDLNMTTAEVSWINGASSLASGSFLLLFGRVADLFGRRNLLIASMALYATFCLAAGFSQTAFKLDVLNGFMGLSAAAAVPPAQGMLATTYNRPSKRKNRAFACFSAGNPLGMVIGSIFSGIAVQLFNWRASFWLLAIIFAVITALAIFILPADVTAKQPLNGESGKRLDIVGAGLTIAGIGMFSAALSLGSDAPQGWKTPYVLVLLALGVVLMIAFVFWELFYPYPIMPMSIWRDRDFSIIIAVLLFGFLAFPTMSFWIALFMQQVKGYGPLVVAVHLLPMAIGGITVNIIAGLIMHRVSNKLLMGIGALSYTLAFLLIGLQHADSSYWAFTFPGLLLGVVGADFEFCVANMYVMSSLPPSQQSLAGGIFQTVTKLSLTVGLGVSTAVFDAVRARPAAEGFHANDPFEPYAAVMFYCAAVAACAVPLVLVLRIGTQGDGGDGREGVERGEGVVGWLKGRTRGGGRR</sequence>
<feature type="compositionally biased region" description="Basic and acidic residues" evidence="5">
    <location>
        <begin position="1"/>
        <end position="20"/>
    </location>
</feature>
<dbReference type="InterPro" id="IPR036259">
    <property type="entry name" value="MFS_trans_sf"/>
</dbReference>
<comment type="subcellular location">
    <subcellularLocation>
        <location evidence="1">Membrane</location>
        <topology evidence="1">Multi-pass membrane protein</topology>
    </subcellularLocation>
</comment>
<feature type="transmembrane region" description="Helical" evidence="6">
    <location>
        <begin position="248"/>
        <end position="267"/>
    </location>
</feature>
<dbReference type="PANTHER" id="PTHR42718">
    <property type="entry name" value="MAJOR FACILITATOR SUPERFAMILY MULTIDRUG TRANSPORTER MFSC"/>
    <property type="match status" value="1"/>
</dbReference>
<keyword evidence="2 6" id="KW-0812">Transmembrane</keyword>
<feature type="transmembrane region" description="Helical" evidence="6">
    <location>
        <begin position="210"/>
        <end position="228"/>
    </location>
</feature>
<feature type="region of interest" description="Disordered" evidence="5">
    <location>
        <begin position="1"/>
        <end position="37"/>
    </location>
</feature>
<feature type="transmembrane region" description="Helical" evidence="6">
    <location>
        <begin position="381"/>
        <end position="400"/>
    </location>
</feature>
<proteinExistence type="predicted"/>
<dbReference type="Proteomes" id="UP001492380">
    <property type="component" value="Unassembled WGS sequence"/>
</dbReference>
<feature type="domain" description="Major facilitator superfamily (MFS) profile" evidence="7">
    <location>
        <begin position="52"/>
        <end position="514"/>
    </location>
</feature>
<dbReference type="InterPro" id="IPR011701">
    <property type="entry name" value="MFS"/>
</dbReference>
<dbReference type="SUPFAM" id="SSF103473">
    <property type="entry name" value="MFS general substrate transporter"/>
    <property type="match status" value="1"/>
</dbReference>
<feature type="transmembrane region" description="Helical" evidence="6">
    <location>
        <begin position="51"/>
        <end position="76"/>
    </location>
</feature>